<dbReference type="EMBL" id="CP000934">
    <property type="protein sequence ID" value="ACE85922.1"/>
    <property type="molecule type" value="Genomic_DNA"/>
</dbReference>
<dbReference type="GO" id="GO:0046930">
    <property type="term" value="C:pore complex"/>
    <property type="evidence" value="ECO:0007669"/>
    <property type="project" value="UniProtKB-KW"/>
</dbReference>
<dbReference type="OrthoDB" id="8957883at2"/>
<dbReference type="KEGG" id="cja:CJA_2273"/>
<evidence type="ECO:0000256" key="2">
    <source>
        <dbReference type="ARBA" id="ARBA00011233"/>
    </source>
</evidence>
<proteinExistence type="predicted"/>
<dbReference type="SUPFAM" id="SSF56935">
    <property type="entry name" value="Porins"/>
    <property type="match status" value="1"/>
</dbReference>
<keyword evidence="10" id="KW-0998">Cell outer membrane</keyword>
<dbReference type="PRINTS" id="PR00184">
    <property type="entry name" value="NEISSPPORIN"/>
</dbReference>
<evidence type="ECO:0000256" key="7">
    <source>
        <dbReference type="ARBA" id="ARBA00023065"/>
    </source>
</evidence>
<dbReference type="InterPro" id="IPR033900">
    <property type="entry name" value="Gram_neg_porin_domain"/>
</dbReference>
<evidence type="ECO:0000256" key="1">
    <source>
        <dbReference type="ARBA" id="ARBA00004571"/>
    </source>
</evidence>
<dbReference type="InterPro" id="IPR023614">
    <property type="entry name" value="Porin_dom_sf"/>
</dbReference>
<dbReference type="GO" id="GO:0015288">
    <property type="term" value="F:porin activity"/>
    <property type="evidence" value="ECO:0007669"/>
    <property type="project" value="UniProtKB-KW"/>
</dbReference>
<dbReference type="PANTHER" id="PTHR34501">
    <property type="entry name" value="PROTEIN YDDL-RELATED"/>
    <property type="match status" value="1"/>
</dbReference>
<accession>B3PJR3</accession>
<keyword evidence="7" id="KW-0406">Ion transport</keyword>
<dbReference type="HOGENOM" id="CLU_038238_3_1_6"/>
<evidence type="ECO:0000313" key="12">
    <source>
        <dbReference type="EMBL" id="ACE85922.1"/>
    </source>
</evidence>
<name>B3PJR3_CELJU</name>
<organism evidence="12 13">
    <name type="scientific">Cellvibrio japonicus (strain Ueda107)</name>
    <name type="common">Pseudomonas fluorescens subsp. cellulosa</name>
    <dbReference type="NCBI Taxonomy" id="498211"/>
    <lineage>
        <taxon>Bacteria</taxon>
        <taxon>Pseudomonadati</taxon>
        <taxon>Pseudomonadota</taxon>
        <taxon>Gammaproteobacteria</taxon>
        <taxon>Cellvibrionales</taxon>
        <taxon>Cellvibrionaceae</taxon>
        <taxon>Cellvibrio</taxon>
    </lineage>
</organism>
<dbReference type="eggNOG" id="COG3203">
    <property type="taxonomic scope" value="Bacteria"/>
</dbReference>
<dbReference type="Pfam" id="PF13609">
    <property type="entry name" value="Porin_4"/>
    <property type="match status" value="1"/>
</dbReference>
<dbReference type="InterPro" id="IPR050298">
    <property type="entry name" value="Gram-neg_bact_OMP"/>
</dbReference>
<comment type="subcellular location">
    <subcellularLocation>
        <location evidence="1">Cell outer membrane</location>
        <topology evidence="1">Multi-pass membrane protein</topology>
    </subcellularLocation>
</comment>
<dbReference type="PRINTS" id="PR00182">
    <property type="entry name" value="ECOLNEIPORIN"/>
</dbReference>
<keyword evidence="3" id="KW-0813">Transport</keyword>
<dbReference type="STRING" id="498211.CJA_2273"/>
<reference evidence="12 13" key="1">
    <citation type="journal article" date="2008" name="J. Bacteriol.">
        <title>Insights into plant cell wall degradation from the genome sequence of the soil bacterium Cellvibrio japonicus.</title>
        <authorList>
            <person name="Deboy R.T."/>
            <person name="Mongodin E.F."/>
            <person name="Fouts D.E."/>
            <person name="Tailford L.E."/>
            <person name="Khouri H."/>
            <person name="Emerson J.B."/>
            <person name="Mohamoud Y."/>
            <person name="Watkins K."/>
            <person name="Henrissat B."/>
            <person name="Gilbert H.J."/>
            <person name="Nelson K.E."/>
        </authorList>
    </citation>
    <scope>NUCLEOTIDE SEQUENCE [LARGE SCALE GENOMIC DNA]</scope>
    <source>
        <strain evidence="12 13">Ueda107</strain>
    </source>
</reference>
<keyword evidence="8" id="KW-0626">Porin</keyword>
<dbReference type="Gene3D" id="2.40.160.10">
    <property type="entry name" value="Porin"/>
    <property type="match status" value="1"/>
</dbReference>
<evidence type="ECO:0000256" key="6">
    <source>
        <dbReference type="ARBA" id="ARBA00022729"/>
    </source>
</evidence>
<dbReference type="RefSeq" id="WP_012487873.1">
    <property type="nucleotide sequence ID" value="NC_010995.1"/>
</dbReference>
<comment type="subunit">
    <text evidence="2">Homotrimer.</text>
</comment>
<sequence length="368" mass="39583">MSSNLLSRSNGSLGNQHSFARKTLPATIGIVLSLLAAHQASANTAGLNFYGRANVSADFLDNGTDSDLNVSSNSSRIGVRASTDIAEGLKGLLQVETQINYDNGSGNLANRDTFIGLEGGFGRVRLGQIDTPLKQIRSAVDFFGDQIGDLRNVTRLNGSTGAPYTSQDFDARFRNGVYYNTPAFGGGFVFNLHYTPQVNEGANLEEDTAAYSTSLTYEAGNLYFSVATEQWETTNDSNALRVGARYKFTNLTLSGLFQQATIKNQALEEDVQTFGIGASYKLSSTWVAKGQIYTLDPKDRDDSGTTLAVVGADYILSNQFRLLFAYAQADNDELARYRITGGGGYGDAVATTVGETASGFSLGLRYDF</sequence>
<evidence type="ECO:0000256" key="5">
    <source>
        <dbReference type="ARBA" id="ARBA00022692"/>
    </source>
</evidence>
<evidence type="ECO:0000256" key="4">
    <source>
        <dbReference type="ARBA" id="ARBA00022452"/>
    </source>
</evidence>
<dbReference type="CDD" id="cd00342">
    <property type="entry name" value="gram_neg_porins"/>
    <property type="match status" value="1"/>
</dbReference>
<dbReference type="AlphaFoldDB" id="B3PJR3"/>
<evidence type="ECO:0000256" key="3">
    <source>
        <dbReference type="ARBA" id="ARBA00022448"/>
    </source>
</evidence>
<keyword evidence="13" id="KW-1185">Reference proteome</keyword>
<evidence type="ECO:0000256" key="8">
    <source>
        <dbReference type="ARBA" id="ARBA00023114"/>
    </source>
</evidence>
<dbReference type="PANTHER" id="PTHR34501:SF9">
    <property type="entry name" value="MAJOR OUTER MEMBRANE PROTEIN P.IA"/>
    <property type="match status" value="1"/>
</dbReference>
<evidence type="ECO:0000256" key="10">
    <source>
        <dbReference type="ARBA" id="ARBA00023237"/>
    </source>
</evidence>
<evidence type="ECO:0000256" key="9">
    <source>
        <dbReference type="ARBA" id="ARBA00023136"/>
    </source>
</evidence>
<keyword evidence="5" id="KW-0812">Transmembrane</keyword>
<evidence type="ECO:0000313" key="13">
    <source>
        <dbReference type="Proteomes" id="UP000001036"/>
    </source>
</evidence>
<keyword evidence="6" id="KW-0732">Signal</keyword>
<keyword evidence="9" id="KW-0472">Membrane</keyword>
<keyword evidence="4" id="KW-1134">Transmembrane beta strand</keyword>
<gene>
    <name evidence="12" type="ordered locus">CJA_2273</name>
</gene>
<evidence type="ECO:0000259" key="11">
    <source>
        <dbReference type="Pfam" id="PF13609"/>
    </source>
</evidence>
<dbReference type="InterPro" id="IPR001702">
    <property type="entry name" value="Porin_Gram-ve"/>
</dbReference>
<dbReference type="GO" id="GO:0034220">
    <property type="term" value="P:monoatomic ion transmembrane transport"/>
    <property type="evidence" value="ECO:0007669"/>
    <property type="project" value="InterPro"/>
</dbReference>
<protein>
    <submittedName>
        <fullName evidence="12">Putative porin</fullName>
    </submittedName>
</protein>
<dbReference type="Proteomes" id="UP000001036">
    <property type="component" value="Chromosome"/>
</dbReference>
<feature type="domain" description="Porin" evidence="11">
    <location>
        <begin position="32"/>
        <end position="333"/>
    </location>
</feature>
<dbReference type="GO" id="GO:0009279">
    <property type="term" value="C:cell outer membrane"/>
    <property type="evidence" value="ECO:0007669"/>
    <property type="project" value="UniProtKB-SubCell"/>
</dbReference>
<dbReference type="InterPro" id="IPR002299">
    <property type="entry name" value="Porin_Neis"/>
</dbReference>